<dbReference type="CDD" id="cd18186">
    <property type="entry name" value="BTB_POZ_ZBTB_KLHL-like"/>
    <property type="match status" value="1"/>
</dbReference>
<dbReference type="PANTHER" id="PTHR47843:SF2">
    <property type="entry name" value="BTB DOMAIN-CONTAINING PROTEIN"/>
    <property type="match status" value="1"/>
</dbReference>
<organism evidence="2 3">
    <name type="scientific">Vermiconidia calcicola</name>
    <dbReference type="NCBI Taxonomy" id="1690605"/>
    <lineage>
        <taxon>Eukaryota</taxon>
        <taxon>Fungi</taxon>
        <taxon>Dikarya</taxon>
        <taxon>Ascomycota</taxon>
        <taxon>Pezizomycotina</taxon>
        <taxon>Dothideomycetes</taxon>
        <taxon>Dothideomycetidae</taxon>
        <taxon>Mycosphaerellales</taxon>
        <taxon>Extremaceae</taxon>
        <taxon>Vermiconidia</taxon>
    </lineage>
</organism>
<evidence type="ECO:0000313" key="3">
    <source>
        <dbReference type="Proteomes" id="UP001345827"/>
    </source>
</evidence>
<protein>
    <recommendedName>
        <fullName evidence="1">BTB domain-containing protein</fullName>
    </recommendedName>
</protein>
<name>A0AAV9PTS0_9PEZI</name>
<proteinExistence type="predicted"/>
<dbReference type="EMBL" id="JAXLQG010000024">
    <property type="protein sequence ID" value="KAK5528965.1"/>
    <property type="molecule type" value="Genomic_DNA"/>
</dbReference>
<reference evidence="2 3" key="1">
    <citation type="submission" date="2023-06" db="EMBL/GenBank/DDBJ databases">
        <title>Black Yeasts Isolated from many extreme environments.</title>
        <authorList>
            <person name="Coleine C."/>
            <person name="Stajich J.E."/>
            <person name="Selbmann L."/>
        </authorList>
    </citation>
    <scope>NUCLEOTIDE SEQUENCE [LARGE SCALE GENOMIC DNA]</scope>
    <source>
        <strain evidence="2 3">CCFEE 5887</strain>
    </source>
</reference>
<dbReference type="Gene3D" id="3.30.710.10">
    <property type="entry name" value="Potassium Channel Kv1.1, Chain A"/>
    <property type="match status" value="1"/>
</dbReference>
<gene>
    <name evidence="2" type="ORF">LTR25_010150</name>
</gene>
<feature type="domain" description="BTB" evidence="1">
    <location>
        <begin position="21"/>
        <end position="90"/>
    </location>
</feature>
<evidence type="ECO:0000259" key="1">
    <source>
        <dbReference type="PROSITE" id="PS50097"/>
    </source>
</evidence>
<dbReference type="PROSITE" id="PS50097">
    <property type="entry name" value="BTB"/>
    <property type="match status" value="1"/>
</dbReference>
<dbReference type="InterPro" id="IPR011333">
    <property type="entry name" value="SKP1/BTB/POZ_sf"/>
</dbReference>
<comment type="caution">
    <text evidence="2">The sequence shown here is derived from an EMBL/GenBank/DDBJ whole genome shotgun (WGS) entry which is preliminary data.</text>
</comment>
<sequence length="284" mass="32467">MPPLPSPPRWYAPPRLNWGTQTVKVIVGTTQKEYVVHKRLLCAASKFFERALNGQLAASLSQEVKLPEDDPVLFACVYDWLYFGLVQRVDSLAFIHARSLWYDDHVWLQIYRMADRMMMPGLKALAFKSAATSFGNHLAYIPSREFLKSLFEDEAPLALRMYVVEHVAYWLPKSANKDQWGSLFMVHDRFGAEMALAMLRSQAEGNLFQHPVDQVDFLKNHGFDLDELRQEARAADDEIGAQPLKHRDQAVLFYMAVLTFPSNRVRGISGLTARFQQETCVANV</sequence>
<evidence type="ECO:0000313" key="2">
    <source>
        <dbReference type="EMBL" id="KAK5528965.1"/>
    </source>
</evidence>
<dbReference type="Pfam" id="PF00651">
    <property type="entry name" value="BTB"/>
    <property type="match status" value="1"/>
</dbReference>
<dbReference type="Proteomes" id="UP001345827">
    <property type="component" value="Unassembled WGS sequence"/>
</dbReference>
<dbReference type="PANTHER" id="PTHR47843">
    <property type="entry name" value="BTB DOMAIN-CONTAINING PROTEIN-RELATED"/>
    <property type="match status" value="1"/>
</dbReference>
<dbReference type="InterPro" id="IPR000210">
    <property type="entry name" value="BTB/POZ_dom"/>
</dbReference>
<keyword evidence="3" id="KW-1185">Reference proteome</keyword>
<dbReference type="AlphaFoldDB" id="A0AAV9PTS0"/>
<dbReference type="SUPFAM" id="SSF54695">
    <property type="entry name" value="POZ domain"/>
    <property type="match status" value="1"/>
</dbReference>
<accession>A0AAV9PTS0</accession>